<keyword evidence="3" id="KW-0862">Zinc</keyword>
<dbReference type="EMBL" id="BLLK01000022">
    <property type="protein sequence ID" value="GFH46372.1"/>
    <property type="molecule type" value="Genomic_DNA"/>
</dbReference>
<feature type="compositionally biased region" description="Polar residues" evidence="5">
    <location>
        <begin position="1"/>
        <end position="26"/>
    </location>
</feature>
<dbReference type="GO" id="GO:0006513">
    <property type="term" value="P:protein monoubiquitination"/>
    <property type="evidence" value="ECO:0007669"/>
    <property type="project" value="InterPro"/>
</dbReference>
<evidence type="ECO:0000256" key="2">
    <source>
        <dbReference type="ARBA" id="ARBA00022771"/>
    </source>
</evidence>
<dbReference type="PROSITE" id="PS00518">
    <property type="entry name" value="ZF_RING_1"/>
    <property type="match status" value="1"/>
</dbReference>
<organism evidence="7 8">
    <name type="scientific">Chaetoceros tenuissimus</name>
    <dbReference type="NCBI Taxonomy" id="426638"/>
    <lineage>
        <taxon>Eukaryota</taxon>
        <taxon>Sar</taxon>
        <taxon>Stramenopiles</taxon>
        <taxon>Ochrophyta</taxon>
        <taxon>Bacillariophyta</taxon>
        <taxon>Coscinodiscophyceae</taxon>
        <taxon>Chaetocerotophycidae</taxon>
        <taxon>Chaetocerotales</taxon>
        <taxon>Chaetocerotaceae</taxon>
        <taxon>Chaetoceros</taxon>
    </lineage>
</organism>
<evidence type="ECO:0000313" key="7">
    <source>
        <dbReference type="EMBL" id="GFH46372.1"/>
    </source>
</evidence>
<gene>
    <name evidence="7" type="ORF">CTEN210_02846</name>
</gene>
<dbReference type="AlphaFoldDB" id="A0AAD3CHU8"/>
<accession>A0AAD3CHU8</accession>
<dbReference type="InterPro" id="IPR013083">
    <property type="entry name" value="Znf_RING/FYVE/PHD"/>
</dbReference>
<evidence type="ECO:0000256" key="3">
    <source>
        <dbReference type="ARBA" id="ARBA00022833"/>
    </source>
</evidence>
<dbReference type="InterPro" id="IPR036770">
    <property type="entry name" value="Ankyrin_rpt-contain_sf"/>
</dbReference>
<dbReference type="Proteomes" id="UP001054902">
    <property type="component" value="Unassembled WGS sequence"/>
</dbReference>
<dbReference type="PROSITE" id="PS50089">
    <property type="entry name" value="ZF_RING_2"/>
    <property type="match status" value="1"/>
</dbReference>
<name>A0AAD3CHU8_9STRA</name>
<dbReference type="SUPFAM" id="SSF48403">
    <property type="entry name" value="Ankyrin repeat"/>
    <property type="match status" value="1"/>
</dbReference>
<evidence type="ECO:0000259" key="6">
    <source>
        <dbReference type="PROSITE" id="PS50089"/>
    </source>
</evidence>
<feature type="domain" description="RING-type" evidence="6">
    <location>
        <begin position="504"/>
        <end position="544"/>
    </location>
</feature>
<evidence type="ECO:0000256" key="5">
    <source>
        <dbReference type="SAM" id="MobiDB-lite"/>
    </source>
</evidence>
<keyword evidence="1" id="KW-0479">Metal-binding</keyword>
<dbReference type="PANTHER" id="PTHR14134:SF2">
    <property type="entry name" value="E3 UBIQUITIN-PROTEIN LIGASE RAD18"/>
    <property type="match status" value="1"/>
</dbReference>
<sequence>MESYNSTTRGATKESSPGSMANTSTSSDRKETPTTQENDGQEMVMPDLIPVEMPDLIPVESEIERKYDHLYKAYKEKDWDAFEKFLSDDTISKAEKKIVLLKHNSLCCSLPIANGVPIIIIQKIIDCLEDHFFGKSGCYMLEEALLNSSDELAGRFPLVKYTTVSYDVVELLLSLGGANLVYMQCLYEQGRRSLLQQYLGWNGKCPRIIKLLLKVCGLDLLELQDEDGLGIMEFTNRTQRDIIIDYLQGLDQSPRVRKHIESLTNTGVTPKVFFQWIDNCEFDRVREYLVDEDVSKEAKMKCITTESIRFDLPFHKFCQRHGPVDIAKLFVEIMGTQFLKMKDGEGSTCLHSACHDTFAELMDIDFRELNDEDFDRHHDLIEFILSKTGWKFLLETNINDYSALGELMRCLRTDLKCVKLVMSLGGKEILDHHEKEGTILHYASDRDFIDVEVIKYLVSIGGPKLMEAKDHRGKTAESMWPTKLKEYINLGTKTLPELCDDMECPICFDIMNDVYIITKCCHRFCKYCITQSYEKRGNKCPVCRAEFSFHTDIRKDPLLGKFAMIAKEKDDRNVALQLELSEAMQREHVLKEQNRSLAAELLILKQKYSEM</sequence>
<dbReference type="Gene3D" id="3.30.40.10">
    <property type="entry name" value="Zinc/RING finger domain, C3HC4 (zinc finger)"/>
    <property type="match status" value="1"/>
</dbReference>
<keyword evidence="2 4" id="KW-0863">Zinc-finger</keyword>
<dbReference type="GO" id="GO:0003697">
    <property type="term" value="F:single-stranded DNA binding"/>
    <property type="evidence" value="ECO:0007669"/>
    <property type="project" value="InterPro"/>
</dbReference>
<dbReference type="Pfam" id="PF13923">
    <property type="entry name" value="zf-C3HC4_2"/>
    <property type="match status" value="1"/>
</dbReference>
<dbReference type="GO" id="GO:0006301">
    <property type="term" value="P:DNA damage tolerance"/>
    <property type="evidence" value="ECO:0007669"/>
    <property type="project" value="InterPro"/>
</dbReference>
<keyword evidence="8" id="KW-1185">Reference proteome</keyword>
<dbReference type="GO" id="GO:0005634">
    <property type="term" value="C:nucleus"/>
    <property type="evidence" value="ECO:0007669"/>
    <property type="project" value="TreeGrafter"/>
</dbReference>
<protein>
    <recommendedName>
        <fullName evidence="6">RING-type domain-containing protein</fullName>
    </recommendedName>
</protein>
<comment type="caution">
    <text evidence="7">The sequence shown here is derived from an EMBL/GenBank/DDBJ whole genome shotgun (WGS) entry which is preliminary data.</text>
</comment>
<reference evidence="7 8" key="1">
    <citation type="journal article" date="2021" name="Sci. Rep.">
        <title>The genome of the diatom Chaetoceros tenuissimus carries an ancient integrated fragment of an extant virus.</title>
        <authorList>
            <person name="Hongo Y."/>
            <person name="Kimura K."/>
            <person name="Takaki Y."/>
            <person name="Yoshida Y."/>
            <person name="Baba S."/>
            <person name="Kobayashi G."/>
            <person name="Nagasaki K."/>
            <person name="Hano T."/>
            <person name="Tomaru Y."/>
        </authorList>
    </citation>
    <scope>NUCLEOTIDE SEQUENCE [LARGE SCALE GENOMIC DNA]</scope>
    <source>
        <strain evidence="7 8">NIES-3715</strain>
    </source>
</reference>
<dbReference type="InterPro" id="IPR017907">
    <property type="entry name" value="Znf_RING_CS"/>
</dbReference>
<dbReference type="InterPro" id="IPR001841">
    <property type="entry name" value="Znf_RING"/>
</dbReference>
<evidence type="ECO:0000256" key="4">
    <source>
        <dbReference type="PROSITE-ProRule" id="PRU00175"/>
    </source>
</evidence>
<dbReference type="SUPFAM" id="SSF57850">
    <property type="entry name" value="RING/U-box"/>
    <property type="match status" value="1"/>
</dbReference>
<dbReference type="GO" id="GO:0061630">
    <property type="term" value="F:ubiquitin protein ligase activity"/>
    <property type="evidence" value="ECO:0007669"/>
    <property type="project" value="InterPro"/>
</dbReference>
<dbReference type="InterPro" id="IPR039577">
    <property type="entry name" value="Rad18"/>
</dbReference>
<dbReference type="GO" id="GO:0097505">
    <property type="term" value="C:Rad6-Rad18 complex"/>
    <property type="evidence" value="ECO:0007669"/>
    <property type="project" value="TreeGrafter"/>
</dbReference>
<feature type="region of interest" description="Disordered" evidence="5">
    <location>
        <begin position="1"/>
        <end position="44"/>
    </location>
</feature>
<evidence type="ECO:0000313" key="8">
    <source>
        <dbReference type="Proteomes" id="UP001054902"/>
    </source>
</evidence>
<dbReference type="Gene3D" id="1.25.40.20">
    <property type="entry name" value="Ankyrin repeat-containing domain"/>
    <property type="match status" value="1"/>
</dbReference>
<dbReference type="GO" id="GO:0008270">
    <property type="term" value="F:zinc ion binding"/>
    <property type="evidence" value="ECO:0007669"/>
    <property type="project" value="UniProtKB-KW"/>
</dbReference>
<evidence type="ECO:0000256" key="1">
    <source>
        <dbReference type="ARBA" id="ARBA00022723"/>
    </source>
</evidence>
<dbReference type="PANTHER" id="PTHR14134">
    <property type="entry name" value="E3 UBIQUITIN-PROTEIN LIGASE RAD18"/>
    <property type="match status" value="1"/>
</dbReference>
<proteinExistence type="predicted"/>
<dbReference type="SMART" id="SM00184">
    <property type="entry name" value="RING"/>
    <property type="match status" value="1"/>
</dbReference>